<proteinExistence type="predicted"/>
<dbReference type="GO" id="GO:0005886">
    <property type="term" value="C:plasma membrane"/>
    <property type="evidence" value="ECO:0007669"/>
    <property type="project" value="TreeGrafter"/>
</dbReference>
<keyword evidence="1" id="KW-0812">Transmembrane</keyword>
<evidence type="ECO:0000313" key="3">
    <source>
        <dbReference type="Proteomes" id="UP000037392"/>
    </source>
</evidence>
<keyword evidence="1" id="KW-1133">Transmembrane helix</keyword>
<feature type="transmembrane region" description="Helical" evidence="1">
    <location>
        <begin position="7"/>
        <end position="38"/>
    </location>
</feature>
<feature type="transmembrane region" description="Helical" evidence="1">
    <location>
        <begin position="414"/>
        <end position="437"/>
    </location>
</feature>
<organism evidence="2 3">
    <name type="scientific">[Clostridium] citroniae WAL-19142</name>
    <dbReference type="NCBI Taxonomy" id="742734"/>
    <lineage>
        <taxon>Bacteria</taxon>
        <taxon>Bacillati</taxon>
        <taxon>Bacillota</taxon>
        <taxon>Clostridia</taxon>
        <taxon>Lachnospirales</taxon>
        <taxon>Lachnospiraceae</taxon>
        <taxon>Enterocloster</taxon>
    </lineage>
</organism>
<dbReference type="PANTHER" id="PTHR30354:SF7">
    <property type="entry name" value="BLL7963 PROTEIN"/>
    <property type="match status" value="1"/>
</dbReference>
<evidence type="ECO:0000313" key="2">
    <source>
        <dbReference type="EMBL" id="KMW08800.1"/>
    </source>
</evidence>
<evidence type="ECO:0000256" key="1">
    <source>
        <dbReference type="SAM" id="Phobius"/>
    </source>
</evidence>
<feature type="transmembrane region" description="Helical" evidence="1">
    <location>
        <begin position="58"/>
        <end position="77"/>
    </location>
</feature>
<sequence>MLSLFGIVVGLALFILLAYIGYNTIIVAIAAGMVVAVFGGMNPFSLLSEAFMPKAVGFMQGYFLIFLFSALFARFMGDSGAAPSIAIKVARIAKRAKNRNVQRWLAVMVLPIIQLILTYGGVNVFVVVFILVAIARSLFKELDIPWWMYSCSCLGSSTVTIGMLPGSPQIQNIIPIEYFGSTTMAAPVLGILCSLLTFALGSGYIWWQCKRTNRKGESFLPTGELIDKEQLVEVKVDDEKPLWQCLLPMIVVILVLNVLKMSAVISLFSGCVVAWLLYDPRKQDLKKIFSGAMPQAIMPLITVCCASGFGGIVSAVPGFQAIVGSLDALGTNPLTIVLVVNVCAGICGSASSGENIALQNFADRFIATGIPADQLHRLVAMSSIGLDTLPHSAGVITMLSTTKLTHKQAYINNFILSLVLPIVMACFAALLISMGFYL</sequence>
<feature type="transmembrane region" description="Helical" evidence="1">
    <location>
        <begin position="104"/>
        <end position="134"/>
    </location>
</feature>
<feature type="transmembrane region" description="Helical" evidence="1">
    <location>
        <begin position="246"/>
        <end position="278"/>
    </location>
</feature>
<dbReference type="PANTHER" id="PTHR30354">
    <property type="entry name" value="GNT FAMILY GLUCONATE TRANSPORTER"/>
    <property type="match status" value="1"/>
</dbReference>
<dbReference type="RefSeq" id="WP_007862308.1">
    <property type="nucleotide sequence ID" value="NZ_KQ235875.1"/>
</dbReference>
<dbReference type="OrthoDB" id="86125at2"/>
<keyword evidence="1" id="KW-0472">Membrane</keyword>
<dbReference type="InterPro" id="IPR003474">
    <property type="entry name" value="Glcn_transporter"/>
</dbReference>
<protein>
    <recommendedName>
        <fullName evidence="4">Citrate transporter-like domain-containing protein</fullName>
    </recommendedName>
</protein>
<feature type="transmembrane region" description="Helical" evidence="1">
    <location>
        <begin position="146"/>
        <end position="164"/>
    </location>
</feature>
<feature type="transmembrane region" description="Helical" evidence="1">
    <location>
        <begin position="299"/>
        <end position="322"/>
    </location>
</feature>
<dbReference type="PATRIC" id="fig|742734.4.peg.743"/>
<dbReference type="Proteomes" id="UP000037392">
    <property type="component" value="Unassembled WGS sequence"/>
</dbReference>
<dbReference type="GO" id="GO:0015128">
    <property type="term" value="F:gluconate transmembrane transporter activity"/>
    <property type="evidence" value="ECO:0007669"/>
    <property type="project" value="InterPro"/>
</dbReference>
<dbReference type="GeneID" id="93165450"/>
<accession>A0A0J9E024</accession>
<evidence type="ECO:0008006" key="4">
    <source>
        <dbReference type="Google" id="ProtNLM"/>
    </source>
</evidence>
<reference evidence="2 3" key="1">
    <citation type="submission" date="2011-04" db="EMBL/GenBank/DDBJ databases">
        <title>The Genome Sequence of Clostridium citroniae WAL-19142.</title>
        <authorList>
            <consortium name="The Broad Institute Genome Sequencing Platform"/>
            <person name="Earl A."/>
            <person name="Ward D."/>
            <person name="Feldgarden M."/>
            <person name="Gevers D."/>
            <person name="Warren Y.A."/>
            <person name="Tyrrell K.L."/>
            <person name="Citron D.M."/>
            <person name="Goldstein E.J."/>
            <person name="Daigneault M."/>
            <person name="Allen-Vercoe E."/>
            <person name="Young S.K."/>
            <person name="Zeng Q."/>
            <person name="Gargeya S."/>
            <person name="Fitzgerald M."/>
            <person name="Haas B."/>
            <person name="Abouelleil A."/>
            <person name="Alvarado L."/>
            <person name="Arachchi H.M."/>
            <person name="Berlin A."/>
            <person name="Brown A."/>
            <person name="Chapman S.B."/>
            <person name="Chen Z."/>
            <person name="Dunbar C."/>
            <person name="Freedman E."/>
            <person name="Gearin G."/>
            <person name="Gellesch M."/>
            <person name="Goldberg J."/>
            <person name="Griggs A."/>
            <person name="Gujja S."/>
            <person name="Heilman E.R."/>
            <person name="Heiman D."/>
            <person name="Howarth C."/>
            <person name="Larson L."/>
            <person name="Lui A."/>
            <person name="MacDonald P.J."/>
            <person name="Mehta T."/>
            <person name="Montmayeur A."/>
            <person name="Murphy C."/>
            <person name="Neiman D."/>
            <person name="Pearson M."/>
            <person name="Priest M."/>
            <person name="Roberts A."/>
            <person name="Saif S."/>
            <person name="Shea T."/>
            <person name="Shenoy N."/>
            <person name="Sisk P."/>
            <person name="Stolte C."/>
            <person name="Sykes S."/>
            <person name="White J."/>
            <person name="Yandava C."/>
            <person name="Wortman J."/>
            <person name="Nusbaum C."/>
            <person name="Birren B."/>
        </authorList>
    </citation>
    <scope>NUCLEOTIDE SEQUENCE [LARGE SCALE GENOMIC DNA]</scope>
    <source>
        <strain evidence="2 3">WAL-19142</strain>
    </source>
</reference>
<dbReference type="EMBL" id="ADLK01000078">
    <property type="protein sequence ID" value="KMW08800.1"/>
    <property type="molecule type" value="Genomic_DNA"/>
</dbReference>
<name>A0A0J9E024_9FIRM</name>
<gene>
    <name evidence="2" type="ORF">HMPREF9470_00697</name>
</gene>
<comment type="caution">
    <text evidence="2">The sequence shown here is derived from an EMBL/GenBank/DDBJ whole genome shotgun (WGS) entry which is preliminary data.</text>
</comment>
<dbReference type="AlphaFoldDB" id="A0A0J9E024"/>
<feature type="transmembrane region" description="Helical" evidence="1">
    <location>
        <begin position="185"/>
        <end position="207"/>
    </location>
</feature>